<gene>
    <name evidence="1" type="ORF">MARPO_0056s0057</name>
</gene>
<dbReference type="Proteomes" id="UP000244005">
    <property type="component" value="Unassembled WGS sequence"/>
</dbReference>
<dbReference type="EMBL" id="KZ772728">
    <property type="protein sequence ID" value="PTQ37588.1"/>
    <property type="molecule type" value="Genomic_DNA"/>
</dbReference>
<sequence length="86" mass="10102">MQHPETAGTASSVSVPFIRVELGFMLQIANPFWWVRYRGRVQLADIFTVLSRQSYLFRSSGKFVGSSRRYCPDDNLHRYYRKSLHD</sequence>
<accession>A0A2R6WUR3</accession>
<reference evidence="2" key="1">
    <citation type="journal article" date="2017" name="Cell">
        <title>Insights into land plant evolution garnered from the Marchantia polymorpha genome.</title>
        <authorList>
            <person name="Bowman J.L."/>
            <person name="Kohchi T."/>
            <person name="Yamato K.T."/>
            <person name="Jenkins J."/>
            <person name="Shu S."/>
            <person name="Ishizaki K."/>
            <person name="Yamaoka S."/>
            <person name="Nishihama R."/>
            <person name="Nakamura Y."/>
            <person name="Berger F."/>
            <person name="Adam C."/>
            <person name="Aki S.S."/>
            <person name="Althoff F."/>
            <person name="Araki T."/>
            <person name="Arteaga-Vazquez M.A."/>
            <person name="Balasubrmanian S."/>
            <person name="Barry K."/>
            <person name="Bauer D."/>
            <person name="Boehm C.R."/>
            <person name="Briginshaw L."/>
            <person name="Caballero-Perez J."/>
            <person name="Catarino B."/>
            <person name="Chen F."/>
            <person name="Chiyoda S."/>
            <person name="Chovatia M."/>
            <person name="Davies K.M."/>
            <person name="Delmans M."/>
            <person name="Demura T."/>
            <person name="Dierschke T."/>
            <person name="Dolan L."/>
            <person name="Dorantes-Acosta A.E."/>
            <person name="Eklund D.M."/>
            <person name="Florent S.N."/>
            <person name="Flores-Sandoval E."/>
            <person name="Fujiyama A."/>
            <person name="Fukuzawa H."/>
            <person name="Galik B."/>
            <person name="Grimanelli D."/>
            <person name="Grimwood J."/>
            <person name="Grossniklaus U."/>
            <person name="Hamada T."/>
            <person name="Haseloff J."/>
            <person name="Hetherington A.J."/>
            <person name="Higo A."/>
            <person name="Hirakawa Y."/>
            <person name="Hundley H.N."/>
            <person name="Ikeda Y."/>
            <person name="Inoue K."/>
            <person name="Inoue S.I."/>
            <person name="Ishida S."/>
            <person name="Jia Q."/>
            <person name="Kakita M."/>
            <person name="Kanazawa T."/>
            <person name="Kawai Y."/>
            <person name="Kawashima T."/>
            <person name="Kennedy M."/>
            <person name="Kinose K."/>
            <person name="Kinoshita T."/>
            <person name="Kohara Y."/>
            <person name="Koide E."/>
            <person name="Komatsu K."/>
            <person name="Kopischke S."/>
            <person name="Kubo M."/>
            <person name="Kyozuka J."/>
            <person name="Lagercrantz U."/>
            <person name="Lin S.S."/>
            <person name="Lindquist E."/>
            <person name="Lipzen A.M."/>
            <person name="Lu C.W."/>
            <person name="De Luna E."/>
            <person name="Martienssen R.A."/>
            <person name="Minamino N."/>
            <person name="Mizutani M."/>
            <person name="Mizutani M."/>
            <person name="Mochizuki N."/>
            <person name="Monte I."/>
            <person name="Mosher R."/>
            <person name="Nagasaki H."/>
            <person name="Nakagami H."/>
            <person name="Naramoto S."/>
            <person name="Nishitani K."/>
            <person name="Ohtani M."/>
            <person name="Okamoto T."/>
            <person name="Okumura M."/>
            <person name="Phillips J."/>
            <person name="Pollak B."/>
            <person name="Reinders A."/>
            <person name="Rovekamp M."/>
            <person name="Sano R."/>
            <person name="Sawa S."/>
            <person name="Schmid M.W."/>
            <person name="Shirakawa M."/>
            <person name="Solano R."/>
            <person name="Spunde A."/>
            <person name="Suetsugu N."/>
            <person name="Sugano S."/>
            <person name="Sugiyama A."/>
            <person name="Sun R."/>
            <person name="Suzuki Y."/>
            <person name="Takenaka M."/>
            <person name="Takezawa D."/>
            <person name="Tomogane H."/>
            <person name="Tsuzuki M."/>
            <person name="Ueda T."/>
            <person name="Umeda M."/>
            <person name="Ward J.M."/>
            <person name="Watanabe Y."/>
            <person name="Yazaki K."/>
            <person name="Yokoyama R."/>
            <person name="Yoshitake Y."/>
            <person name="Yotsui I."/>
            <person name="Zachgo S."/>
            <person name="Schmutz J."/>
        </authorList>
    </citation>
    <scope>NUCLEOTIDE SEQUENCE [LARGE SCALE GENOMIC DNA]</scope>
    <source>
        <strain evidence="2">Tak-1</strain>
    </source>
</reference>
<dbReference type="AlphaFoldDB" id="A0A2R6WUR3"/>
<protein>
    <submittedName>
        <fullName evidence="1">Uncharacterized protein</fullName>
    </submittedName>
</protein>
<proteinExistence type="predicted"/>
<evidence type="ECO:0000313" key="1">
    <source>
        <dbReference type="EMBL" id="PTQ37588.1"/>
    </source>
</evidence>
<evidence type="ECO:0000313" key="2">
    <source>
        <dbReference type="Proteomes" id="UP000244005"/>
    </source>
</evidence>
<keyword evidence="2" id="KW-1185">Reference proteome</keyword>
<organism evidence="1 2">
    <name type="scientific">Marchantia polymorpha</name>
    <name type="common">Common liverwort</name>
    <name type="synonym">Marchantia aquatica</name>
    <dbReference type="NCBI Taxonomy" id="3197"/>
    <lineage>
        <taxon>Eukaryota</taxon>
        <taxon>Viridiplantae</taxon>
        <taxon>Streptophyta</taxon>
        <taxon>Embryophyta</taxon>
        <taxon>Marchantiophyta</taxon>
        <taxon>Marchantiopsida</taxon>
        <taxon>Marchantiidae</taxon>
        <taxon>Marchantiales</taxon>
        <taxon>Marchantiaceae</taxon>
        <taxon>Marchantia</taxon>
    </lineage>
</organism>
<name>A0A2R6WUR3_MARPO</name>
<dbReference type="Gramene" id="Mp6g15450.1">
    <property type="protein sequence ID" value="Mp6g15450.1.cds1"/>
    <property type="gene ID" value="Mp6g15450"/>
</dbReference>